<accession>A0A7I7MUA9</accession>
<dbReference type="RefSeq" id="WP_083049291.1">
    <property type="nucleotide sequence ID" value="NZ_AP022575.1"/>
</dbReference>
<organism evidence="1 2">
    <name type="scientific">Mycobacterium shinjukuense</name>
    <dbReference type="NCBI Taxonomy" id="398694"/>
    <lineage>
        <taxon>Bacteria</taxon>
        <taxon>Bacillati</taxon>
        <taxon>Actinomycetota</taxon>
        <taxon>Actinomycetes</taxon>
        <taxon>Mycobacteriales</taxon>
        <taxon>Mycobacteriaceae</taxon>
        <taxon>Mycobacterium</taxon>
    </lineage>
</organism>
<reference evidence="1 2" key="1">
    <citation type="journal article" date="2019" name="Emerg. Microbes Infect.">
        <title>Comprehensive subspecies identification of 175 nontuberculous mycobacteria species based on 7547 genomic profiles.</title>
        <authorList>
            <person name="Matsumoto Y."/>
            <person name="Kinjo T."/>
            <person name="Motooka D."/>
            <person name="Nabeya D."/>
            <person name="Jung N."/>
            <person name="Uechi K."/>
            <person name="Horii T."/>
            <person name="Iida T."/>
            <person name="Fujita J."/>
            <person name="Nakamura S."/>
        </authorList>
    </citation>
    <scope>NUCLEOTIDE SEQUENCE [LARGE SCALE GENOMIC DNA]</scope>
    <source>
        <strain evidence="1 2">JCM 14233</strain>
    </source>
</reference>
<dbReference type="EMBL" id="AP022575">
    <property type="protein sequence ID" value="BBX75530.1"/>
    <property type="molecule type" value="Genomic_DNA"/>
</dbReference>
<evidence type="ECO:0000313" key="1">
    <source>
        <dbReference type="EMBL" id="BBX75530.1"/>
    </source>
</evidence>
<keyword evidence="2" id="KW-1185">Reference proteome</keyword>
<sequence>MSTGCRDCRAGVEHCHGTLIRHADGPLQGRAECTEVDCLSPQLVPHAFVVDCDAIGCGCAGSIALAV</sequence>
<gene>
    <name evidence="1" type="ORF">MSHI_34360</name>
</gene>
<dbReference type="OrthoDB" id="3629104at2"/>
<protein>
    <submittedName>
        <fullName evidence="1">Uncharacterized protein</fullName>
    </submittedName>
</protein>
<evidence type="ECO:0000313" key="2">
    <source>
        <dbReference type="Proteomes" id="UP000467236"/>
    </source>
</evidence>
<dbReference type="Proteomes" id="UP000467236">
    <property type="component" value="Chromosome"/>
</dbReference>
<dbReference type="KEGG" id="mshj:MSHI_34360"/>
<name>A0A7I7MUA9_9MYCO</name>
<proteinExistence type="predicted"/>
<dbReference type="AlphaFoldDB" id="A0A7I7MUA9"/>